<dbReference type="Pfam" id="PF04908">
    <property type="entry name" value="SH3BGR"/>
    <property type="match status" value="1"/>
</dbReference>
<dbReference type="Proteomes" id="UP001152320">
    <property type="component" value="Chromosome 16"/>
</dbReference>
<dbReference type="PROSITE" id="PS51354">
    <property type="entry name" value="GLUTAREDOXIN_2"/>
    <property type="match status" value="1"/>
</dbReference>
<keyword evidence="3" id="KW-1185">Reference proteome</keyword>
<name>A0A9Q0YTP1_HOLLE</name>
<dbReference type="SUPFAM" id="SSF52833">
    <property type="entry name" value="Thioredoxin-like"/>
    <property type="match status" value="1"/>
</dbReference>
<gene>
    <name evidence="2" type="ORF">HOLleu_32245</name>
</gene>
<comment type="similarity">
    <text evidence="1">Belongs to the SH3BGR family.</text>
</comment>
<proteinExistence type="inferred from homology"/>
<dbReference type="GO" id="GO:0005737">
    <property type="term" value="C:cytoplasm"/>
    <property type="evidence" value="ECO:0007669"/>
    <property type="project" value="TreeGrafter"/>
</dbReference>
<reference evidence="2" key="1">
    <citation type="submission" date="2021-10" db="EMBL/GenBank/DDBJ databases">
        <title>Tropical sea cucumber genome reveals ecological adaptation and Cuvierian tubules defense mechanism.</title>
        <authorList>
            <person name="Chen T."/>
        </authorList>
    </citation>
    <scope>NUCLEOTIDE SEQUENCE</scope>
    <source>
        <strain evidence="2">Nanhai2018</strain>
        <tissue evidence="2">Muscle</tissue>
    </source>
</reference>
<organism evidence="2 3">
    <name type="scientific">Holothuria leucospilota</name>
    <name type="common">Black long sea cucumber</name>
    <name type="synonym">Mertensiothuria leucospilota</name>
    <dbReference type="NCBI Taxonomy" id="206669"/>
    <lineage>
        <taxon>Eukaryota</taxon>
        <taxon>Metazoa</taxon>
        <taxon>Echinodermata</taxon>
        <taxon>Eleutherozoa</taxon>
        <taxon>Echinozoa</taxon>
        <taxon>Holothuroidea</taxon>
        <taxon>Aspidochirotacea</taxon>
        <taxon>Aspidochirotida</taxon>
        <taxon>Holothuriidae</taxon>
        <taxon>Holothuria</taxon>
    </lineage>
</organism>
<accession>A0A9Q0YTP1</accession>
<dbReference type="PANTHER" id="PTHR12232">
    <property type="entry name" value="SH3 DOMAIN-BINDING GLUTAMIC ACID-RICH-LIKE PROTEIN"/>
    <property type="match status" value="1"/>
</dbReference>
<dbReference type="InterPro" id="IPR051033">
    <property type="entry name" value="SH3BGR"/>
</dbReference>
<comment type="caution">
    <text evidence="2">The sequence shown here is derived from an EMBL/GenBank/DDBJ whole genome shotgun (WGS) entry which is preliminary data.</text>
</comment>
<dbReference type="PANTHER" id="PTHR12232:SF15">
    <property type="entry name" value="SH3 DOMAIN-BINDING GLUTAMIC ACID-RICH PROTEIN HOMOLOG"/>
    <property type="match status" value="1"/>
</dbReference>
<evidence type="ECO:0000313" key="2">
    <source>
        <dbReference type="EMBL" id="KAJ8027179.1"/>
    </source>
</evidence>
<sequence length="68" mass="7772">MVLDSKKIQYEKIDIAADEDAKQKMRDGMGDPKGLPPQLFNGDDYCGDFAKFDEAVEDEKLEEFLKLK</sequence>
<protein>
    <submittedName>
        <fullName evidence="2">SH3 domain-binding glutamic acid-rich-like protein 3</fullName>
    </submittedName>
</protein>
<dbReference type="EMBL" id="JAIZAY010000016">
    <property type="protein sequence ID" value="KAJ8027179.1"/>
    <property type="molecule type" value="Genomic_DNA"/>
</dbReference>
<dbReference type="Gene3D" id="3.40.30.10">
    <property type="entry name" value="Glutaredoxin"/>
    <property type="match status" value="1"/>
</dbReference>
<dbReference type="AlphaFoldDB" id="A0A9Q0YTP1"/>
<evidence type="ECO:0000313" key="3">
    <source>
        <dbReference type="Proteomes" id="UP001152320"/>
    </source>
</evidence>
<dbReference type="OrthoDB" id="9932926at2759"/>
<evidence type="ECO:0000256" key="1">
    <source>
        <dbReference type="ARBA" id="ARBA00007764"/>
    </source>
</evidence>
<dbReference type="InterPro" id="IPR006993">
    <property type="entry name" value="Glut_rich_SH3-bd"/>
</dbReference>
<dbReference type="InterPro" id="IPR036249">
    <property type="entry name" value="Thioredoxin-like_sf"/>
</dbReference>